<protein>
    <submittedName>
        <fullName evidence="1">Uncharacterized protein</fullName>
    </submittedName>
</protein>
<proteinExistence type="predicted"/>
<organism evidence="1">
    <name type="scientific">Noccaea caerulescens</name>
    <name type="common">Alpine penny-cress</name>
    <name type="synonym">Thlaspi caerulescens</name>
    <dbReference type="NCBI Taxonomy" id="107243"/>
    <lineage>
        <taxon>Eukaryota</taxon>
        <taxon>Viridiplantae</taxon>
        <taxon>Streptophyta</taxon>
        <taxon>Embryophyta</taxon>
        <taxon>Tracheophyta</taxon>
        <taxon>Spermatophyta</taxon>
        <taxon>Magnoliopsida</taxon>
        <taxon>eudicotyledons</taxon>
        <taxon>Gunneridae</taxon>
        <taxon>Pentapetalae</taxon>
        <taxon>rosids</taxon>
        <taxon>malvids</taxon>
        <taxon>Brassicales</taxon>
        <taxon>Brassicaceae</taxon>
        <taxon>Coluteocarpeae</taxon>
        <taxon>Noccaea</taxon>
    </lineage>
</organism>
<reference evidence="1" key="1">
    <citation type="submission" date="2016-07" db="EMBL/GenBank/DDBJ databases">
        <title>De novo transcriptome assembly of four accessions of the metal hyperaccumulator plant Noccaea caerulescens.</title>
        <authorList>
            <person name="Blande D."/>
            <person name="Halimaa P."/>
            <person name="Tervahauta A.I."/>
            <person name="Aarts M.G."/>
            <person name="Karenlampi S.O."/>
        </authorList>
    </citation>
    <scope>NUCLEOTIDE SEQUENCE</scope>
</reference>
<gene>
    <name evidence="1" type="ORF">LC_TR15489_c1_g1_i1_g.52900</name>
</gene>
<name>A0A1J3FJF0_NOCCA</name>
<sequence length="84" mass="9757">MVVYFKICQLDLLRNPSIYIIQCKLQSAVVEDISKRNLSLISNKRTIMEFIQQQQKVINSLCVSVQETIGSRTCFLFSRRASRN</sequence>
<evidence type="ECO:0000313" key="1">
    <source>
        <dbReference type="EMBL" id="JAU44219.1"/>
    </source>
</evidence>
<accession>A0A1J3FJF0</accession>
<dbReference type="AlphaFoldDB" id="A0A1J3FJF0"/>
<dbReference type="EMBL" id="GEVK01008613">
    <property type="protein sequence ID" value="JAU44219.1"/>
    <property type="molecule type" value="Transcribed_RNA"/>
</dbReference>